<dbReference type="GO" id="GO:0004527">
    <property type="term" value="F:exonuclease activity"/>
    <property type="evidence" value="ECO:0007669"/>
    <property type="project" value="UniProtKB-KW"/>
</dbReference>
<feature type="domain" description="Putative exodeoxyribonuclease 8 PDDEXK-like" evidence="1">
    <location>
        <begin position="53"/>
        <end position="311"/>
    </location>
</feature>
<dbReference type="EMBL" id="MF663786">
    <property type="protein sequence ID" value="ATI15723.1"/>
    <property type="molecule type" value="Genomic_DNA"/>
</dbReference>
<dbReference type="Gene3D" id="1.10.720.30">
    <property type="entry name" value="SAP domain"/>
    <property type="match status" value="1"/>
</dbReference>
<protein>
    <submittedName>
        <fullName evidence="2">Exonuclease VIII</fullName>
    </submittedName>
</protein>
<dbReference type="GeneID" id="54982979"/>
<keyword evidence="2" id="KW-0540">Nuclease</keyword>
<evidence type="ECO:0000313" key="3">
    <source>
        <dbReference type="Proteomes" id="UP000228765"/>
    </source>
</evidence>
<keyword evidence="2" id="KW-0269">Exonuclease</keyword>
<dbReference type="KEGG" id="vg:54982979"/>
<sequence length="336" mass="37661">MELVDDHPTGLLEMTNAEYHGAPGISKSKLDAVAVSELNYWDQYVNPNRESEDEKHCFIVGDGTHKLVLEPGTFEQTYAVGFDKTEHAGALDTVADLKKALGDLGEMVSGSKPELIERLRVANPKARIMAVLEAEHNRRIAGRTPIPARDYKNMLSMLAAVENDPVAGPLLKGARTEQSFFVYEDIEVIDPETGEVIPVQVLKKCRTDAITANGLLVADLKTTDDVSEEGFGATIARRRYHVQAAWYLDILRKLYGRDAPQYWAIVAAQKTRPFDVAVHYLTDDEIEAGRRIYQQDLARLILAEQRDYWPGVARGKPIKASLPRWETRRFPDLFGL</sequence>
<keyword evidence="2" id="KW-0378">Hydrolase</keyword>
<organism evidence="2 3">
    <name type="scientific">Bordetella phage vB_BbrM_PHB04</name>
    <dbReference type="NCBI Taxonomy" id="2029657"/>
    <lineage>
        <taxon>Viruses</taxon>
        <taxon>Duplodnaviria</taxon>
        <taxon>Heunggongvirae</taxon>
        <taxon>Uroviricota</taxon>
        <taxon>Caudoviricetes</taxon>
        <taxon>Phabquatrovirus</taxon>
        <taxon>Phabquatrovirus PHB04</taxon>
    </lineage>
</organism>
<keyword evidence="3" id="KW-1185">Reference proteome</keyword>
<dbReference type="InterPro" id="IPR024432">
    <property type="entry name" value="Put_RecE_PDDEXK-like_dom"/>
</dbReference>
<name>A0A291LA82_9CAUD</name>
<dbReference type="Proteomes" id="UP000228765">
    <property type="component" value="Segment"/>
</dbReference>
<dbReference type="RefSeq" id="YP_009792771.1">
    <property type="nucleotide sequence ID" value="NC_047861.1"/>
</dbReference>
<evidence type="ECO:0000313" key="2">
    <source>
        <dbReference type="EMBL" id="ATI15723.1"/>
    </source>
</evidence>
<evidence type="ECO:0000259" key="1">
    <source>
        <dbReference type="Pfam" id="PF12684"/>
    </source>
</evidence>
<accession>A0A291LA82</accession>
<reference evidence="2 3" key="1">
    <citation type="submission" date="2017-08" db="EMBL/GenBank/DDBJ databases">
        <title>Complete genome sequence of a novel bacteriophage infecting Bordetella bronchiseptica.</title>
        <authorList>
            <person name="Chen Y."/>
            <person name="Song J."/>
            <person name="Wu B."/>
        </authorList>
    </citation>
    <scope>NUCLEOTIDE SEQUENCE [LARGE SCALE GENOMIC DNA]</scope>
</reference>
<dbReference type="Gene3D" id="3.90.320.10">
    <property type="match status" value="1"/>
</dbReference>
<dbReference type="Pfam" id="PF12684">
    <property type="entry name" value="DUF3799"/>
    <property type="match status" value="1"/>
</dbReference>
<dbReference type="InterPro" id="IPR011604">
    <property type="entry name" value="PDDEXK-like_dom_sf"/>
</dbReference>
<proteinExistence type="predicted"/>
<dbReference type="InterPro" id="IPR036361">
    <property type="entry name" value="SAP_dom_sf"/>
</dbReference>